<dbReference type="RefSeq" id="XP_022654270.1">
    <property type="nucleotide sequence ID" value="XM_022798535.1"/>
</dbReference>
<feature type="compositionally biased region" description="Low complexity" evidence="1">
    <location>
        <begin position="53"/>
        <end position="69"/>
    </location>
</feature>
<evidence type="ECO:0000256" key="2">
    <source>
        <dbReference type="SAM" id="Phobius"/>
    </source>
</evidence>
<proteinExistence type="predicted"/>
<feature type="compositionally biased region" description="Polar residues" evidence="1">
    <location>
        <begin position="120"/>
        <end position="137"/>
    </location>
</feature>
<dbReference type="InParanoid" id="A0A7M7JM56"/>
<sequence>MAEVSTMVALVFTTIGVVLAVAVYLCKKIQRVKRARRHGWKYSRVPTAQGTCGSTLTGGQLQGSGSSAPSGGGTSVDDGITNGTIGSSLVGFQPGPQSETDCLVRASSSDDDESETSNDQPATIQVETEMVNKTTVAPKSGRKFVEQETDEELLQ</sequence>
<evidence type="ECO:0000313" key="3">
    <source>
        <dbReference type="EnsemblMetazoa" id="XP_022654266"/>
    </source>
</evidence>
<dbReference type="RefSeq" id="XP_022654266.1">
    <property type="nucleotide sequence ID" value="XM_022798531.1"/>
</dbReference>
<feature type="transmembrane region" description="Helical" evidence="2">
    <location>
        <begin position="6"/>
        <end position="26"/>
    </location>
</feature>
<dbReference type="EnsemblMetazoa" id="XM_022798533">
    <property type="protein sequence ID" value="XP_022654268"/>
    <property type="gene ID" value="LOC111247519"/>
</dbReference>
<keyword evidence="2" id="KW-1133">Transmembrane helix</keyword>
<dbReference type="OrthoDB" id="6508087at2759"/>
<dbReference type="EnsemblMetazoa" id="XM_022798535">
    <property type="protein sequence ID" value="XP_022654270"/>
    <property type="gene ID" value="LOC111247519"/>
</dbReference>
<dbReference type="RefSeq" id="XP_022654269.1">
    <property type="nucleotide sequence ID" value="XM_022798534.1"/>
</dbReference>
<name>A0A7M7JM56_VARDE</name>
<keyword evidence="4" id="KW-1185">Reference proteome</keyword>
<dbReference type="GeneID" id="111247519"/>
<dbReference type="EnsemblMetazoa" id="XM_022798529">
    <property type="protein sequence ID" value="XP_022654264"/>
    <property type="gene ID" value="LOC111247519"/>
</dbReference>
<dbReference type="EnsemblMetazoa" id="XM_022798531">
    <property type="protein sequence ID" value="XP_022654266"/>
    <property type="gene ID" value="LOC111247519"/>
</dbReference>
<dbReference type="KEGG" id="vde:111247519"/>
<evidence type="ECO:0000256" key="1">
    <source>
        <dbReference type="SAM" id="MobiDB-lite"/>
    </source>
</evidence>
<dbReference type="RefSeq" id="XP_022654264.1">
    <property type="nucleotide sequence ID" value="XM_022798529.1"/>
</dbReference>
<keyword evidence="2" id="KW-0472">Membrane</keyword>
<dbReference type="EnsemblMetazoa" id="XM_022798534">
    <property type="protein sequence ID" value="XP_022654269"/>
    <property type="gene ID" value="LOC111247519"/>
</dbReference>
<organism evidence="3 4">
    <name type="scientific">Varroa destructor</name>
    <name type="common">Honeybee mite</name>
    <dbReference type="NCBI Taxonomy" id="109461"/>
    <lineage>
        <taxon>Eukaryota</taxon>
        <taxon>Metazoa</taxon>
        <taxon>Ecdysozoa</taxon>
        <taxon>Arthropoda</taxon>
        <taxon>Chelicerata</taxon>
        <taxon>Arachnida</taxon>
        <taxon>Acari</taxon>
        <taxon>Parasitiformes</taxon>
        <taxon>Mesostigmata</taxon>
        <taxon>Gamasina</taxon>
        <taxon>Dermanyssoidea</taxon>
        <taxon>Varroidae</taxon>
        <taxon>Varroa</taxon>
    </lineage>
</organism>
<evidence type="ECO:0000313" key="4">
    <source>
        <dbReference type="Proteomes" id="UP000594260"/>
    </source>
</evidence>
<accession>A0A7M7JM56</accession>
<dbReference type="EnsemblMetazoa" id="XM_022798532">
    <property type="protein sequence ID" value="XP_022654267"/>
    <property type="gene ID" value="LOC111247519"/>
</dbReference>
<dbReference type="RefSeq" id="XP_022654268.1">
    <property type="nucleotide sequence ID" value="XM_022798533.1"/>
</dbReference>
<protein>
    <submittedName>
        <fullName evidence="3">Uncharacterized protein</fullName>
    </submittedName>
</protein>
<feature type="region of interest" description="Disordered" evidence="1">
    <location>
        <begin position="53"/>
        <end position="155"/>
    </location>
</feature>
<dbReference type="AlphaFoldDB" id="A0A7M7JM56"/>
<dbReference type="Proteomes" id="UP000594260">
    <property type="component" value="Unplaced"/>
</dbReference>
<keyword evidence="2" id="KW-0812">Transmembrane</keyword>
<reference evidence="3" key="1">
    <citation type="submission" date="2021-01" db="UniProtKB">
        <authorList>
            <consortium name="EnsemblMetazoa"/>
        </authorList>
    </citation>
    <scope>IDENTIFICATION</scope>
</reference>
<dbReference type="RefSeq" id="XP_022654267.1">
    <property type="nucleotide sequence ID" value="XM_022798532.1"/>
</dbReference>